<organism evidence="2 3">
    <name type="scientific">Egicoccus halophilus</name>
    <dbReference type="NCBI Taxonomy" id="1670830"/>
    <lineage>
        <taxon>Bacteria</taxon>
        <taxon>Bacillati</taxon>
        <taxon>Actinomycetota</taxon>
        <taxon>Nitriliruptoria</taxon>
        <taxon>Egicoccales</taxon>
        <taxon>Egicoccaceae</taxon>
        <taxon>Egicoccus</taxon>
    </lineage>
</organism>
<accession>A0A8J3ET66</accession>
<reference evidence="2" key="2">
    <citation type="submission" date="2020-09" db="EMBL/GenBank/DDBJ databases">
        <authorList>
            <person name="Sun Q."/>
            <person name="Zhou Y."/>
        </authorList>
    </citation>
    <scope>NUCLEOTIDE SEQUENCE</scope>
    <source>
        <strain evidence="2">CGMCC 1.14988</strain>
    </source>
</reference>
<dbReference type="RefSeq" id="WP_165403957.1">
    <property type="nucleotide sequence ID" value="NZ_BMHA01000004.1"/>
</dbReference>
<evidence type="ECO:0000313" key="2">
    <source>
        <dbReference type="EMBL" id="GGI04997.1"/>
    </source>
</evidence>
<gene>
    <name evidence="2" type="ORF">GCM10011354_11880</name>
</gene>
<evidence type="ECO:0000313" key="3">
    <source>
        <dbReference type="Proteomes" id="UP000650511"/>
    </source>
</evidence>
<dbReference type="EMBL" id="BMHA01000004">
    <property type="protein sequence ID" value="GGI04997.1"/>
    <property type="molecule type" value="Genomic_DNA"/>
</dbReference>
<proteinExistence type="predicted"/>
<dbReference type="Proteomes" id="UP000650511">
    <property type="component" value="Unassembled WGS sequence"/>
</dbReference>
<feature type="region of interest" description="Disordered" evidence="1">
    <location>
        <begin position="1"/>
        <end position="35"/>
    </location>
</feature>
<comment type="caution">
    <text evidence="2">The sequence shown here is derived from an EMBL/GenBank/DDBJ whole genome shotgun (WGS) entry which is preliminary data.</text>
</comment>
<feature type="compositionally biased region" description="Basic and acidic residues" evidence="1">
    <location>
        <begin position="9"/>
        <end position="22"/>
    </location>
</feature>
<dbReference type="AlphaFoldDB" id="A0A8J3ET66"/>
<reference evidence="2" key="1">
    <citation type="journal article" date="2014" name="Int. J. Syst. Evol. Microbiol.">
        <title>Complete genome sequence of Corynebacterium casei LMG S-19264T (=DSM 44701T), isolated from a smear-ripened cheese.</title>
        <authorList>
            <consortium name="US DOE Joint Genome Institute (JGI-PGF)"/>
            <person name="Walter F."/>
            <person name="Albersmeier A."/>
            <person name="Kalinowski J."/>
            <person name="Ruckert C."/>
        </authorList>
    </citation>
    <scope>NUCLEOTIDE SEQUENCE</scope>
    <source>
        <strain evidence="2">CGMCC 1.14988</strain>
    </source>
</reference>
<keyword evidence="3" id="KW-1185">Reference proteome</keyword>
<name>A0A8J3ET66_9ACTN</name>
<sequence length="53" mass="5425">MEVAANERAGYDTGRRDEDRPPTPDGPDPAPAGDLRGAVATAAAALAQVHRLG</sequence>
<evidence type="ECO:0000256" key="1">
    <source>
        <dbReference type="SAM" id="MobiDB-lite"/>
    </source>
</evidence>
<protein>
    <submittedName>
        <fullName evidence="2">Uncharacterized protein</fullName>
    </submittedName>
</protein>